<organism evidence="1 2">
    <name type="scientific">Hallella mizrahii</name>
    <dbReference type="NCBI Taxonomy" id="2606637"/>
    <lineage>
        <taxon>Bacteria</taxon>
        <taxon>Pseudomonadati</taxon>
        <taxon>Bacteroidota</taxon>
        <taxon>Bacteroidia</taxon>
        <taxon>Bacteroidales</taxon>
        <taxon>Prevotellaceae</taxon>
        <taxon>Hallella</taxon>
    </lineage>
</organism>
<sequence>MMTKDQRYHFLVDNAVDSMSEQLIEDFHLPVPEALNFIYQSSTLKIIQDPRTLLYTESPDYLYLILKYEYQNGKLPETA</sequence>
<evidence type="ECO:0000313" key="2">
    <source>
        <dbReference type="Proteomes" id="UP000438914"/>
    </source>
</evidence>
<accession>A0A7K0KFB4</accession>
<gene>
    <name evidence="1" type="ORF">FYJ73_08105</name>
</gene>
<dbReference type="AlphaFoldDB" id="A0A7K0KFB4"/>
<evidence type="ECO:0000313" key="1">
    <source>
        <dbReference type="EMBL" id="MST84631.1"/>
    </source>
</evidence>
<dbReference type="Proteomes" id="UP000438914">
    <property type="component" value="Unassembled WGS sequence"/>
</dbReference>
<protein>
    <submittedName>
        <fullName evidence="1">Uncharacterized protein</fullName>
    </submittedName>
</protein>
<dbReference type="EMBL" id="VUNG01000018">
    <property type="protein sequence ID" value="MST84631.1"/>
    <property type="molecule type" value="Genomic_DNA"/>
</dbReference>
<comment type="caution">
    <text evidence="1">The sequence shown here is derived from an EMBL/GenBank/DDBJ whole genome shotgun (WGS) entry which is preliminary data.</text>
</comment>
<name>A0A7K0KFB4_9BACT</name>
<reference evidence="1 2" key="1">
    <citation type="submission" date="2019-08" db="EMBL/GenBank/DDBJ databases">
        <title>In-depth cultivation of the pig gut microbiome towards novel bacterial diversity and tailored functional studies.</title>
        <authorList>
            <person name="Wylensek D."/>
            <person name="Hitch T.C.A."/>
            <person name="Clavel T."/>
        </authorList>
    </citation>
    <scope>NUCLEOTIDE SEQUENCE [LARGE SCALE GENOMIC DNA]</scope>
    <source>
        <strain evidence="1 2">LKV-178-WT-2A</strain>
    </source>
</reference>
<keyword evidence="2" id="KW-1185">Reference proteome</keyword>
<proteinExistence type="predicted"/>
<dbReference type="RefSeq" id="WP_154534216.1">
    <property type="nucleotide sequence ID" value="NZ_VUNG01000018.1"/>
</dbReference>